<dbReference type="AlphaFoldDB" id="A0A507FHS1"/>
<dbReference type="GO" id="GO:0006283">
    <property type="term" value="P:transcription-coupled nucleotide-excision repair"/>
    <property type="evidence" value="ECO:0007669"/>
    <property type="project" value="InterPro"/>
</dbReference>
<gene>
    <name evidence="6" type="ORF">CcCBS67573_g03464</name>
</gene>
<keyword evidence="4" id="KW-0234">DNA repair</keyword>
<dbReference type="InterPro" id="IPR020472">
    <property type="entry name" value="WD40_PAC1"/>
</dbReference>
<dbReference type="GO" id="GO:0000209">
    <property type="term" value="P:protein polyubiquitination"/>
    <property type="evidence" value="ECO:0007669"/>
    <property type="project" value="TreeGrafter"/>
</dbReference>
<dbReference type="GO" id="GO:0031464">
    <property type="term" value="C:Cul4A-RING E3 ubiquitin ligase complex"/>
    <property type="evidence" value="ECO:0007669"/>
    <property type="project" value="TreeGrafter"/>
</dbReference>
<dbReference type="PROSITE" id="PS50294">
    <property type="entry name" value="WD_REPEATS_REGION"/>
    <property type="match status" value="2"/>
</dbReference>
<name>A0A507FHS1_9FUNG</name>
<dbReference type="Gene3D" id="2.130.10.10">
    <property type="entry name" value="YVTN repeat-like/Quinoprotein amine dehydrogenase"/>
    <property type="match status" value="1"/>
</dbReference>
<keyword evidence="2" id="KW-0677">Repeat</keyword>
<dbReference type="Proteomes" id="UP000320333">
    <property type="component" value="Unassembled WGS sequence"/>
</dbReference>
<dbReference type="SMART" id="SM00320">
    <property type="entry name" value="WD40"/>
    <property type="match status" value="6"/>
</dbReference>
<dbReference type="PROSITE" id="PS50082">
    <property type="entry name" value="WD_REPEATS_2"/>
    <property type="match status" value="2"/>
</dbReference>
<dbReference type="PANTHER" id="PTHR46202">
    <property type="entry name" value="DNA EXCISION REPAIR PROTEIN ERCC-8"/>
    <property type="match status" value="1"/>
</dbReference>
<evidence type="ECO:0000256" key="1">
    <source>
        <dbReference type="ARBA" id="ARBA00022574"/>
    </source>
</evidence>
<keyword evidence="3" id="KW-0227">DNA damage</keyword>
<evidence type="ECO:0000256" key="4">
    <source>
        <dbReference type="ARBA" id="ARBA00023204"/>
    </source>
</evidence>
<dbReference type="PANTHER" id="PTHR46202:SF1">
    <property type="entry name" value="DNA EXCISION REPAIR PROTEIN ERCC-8"/>
    <property type="match status" value="1"/>
</dbReference>
<dbReference type="InterPro" id="IPR036322">
    <property type="entry name" value="WD40_repeat_dom_sf"/>
</dbReference>
<dbReference type="InterPro" id="IPR001680">
    <property type="entry name" value="WD40_rpt"/>
</dbReference>
<dbReference type="EMBL" id="QEAP01000088">
    <property type="protein sequence ID" value="TPX75260.1"/>
    <property type="molecule type" value="Genomic_DNA"/>
</dbReference>
<evidence type="ECO:0000313" key="7">
    <source>
        <dbReference type="Proteomes" id="UP000320333"/>
    </source>
</evidence>
<dbReference type="STRING" id="246404.A0A507FHS1"/>
<organism evidence="6 7">
    <name type="scientific">Chytriomyces confervae</name>
    <dbReference type="NCBI Taxonomy" id="246404"/>
    <lineage>
        <taxon>Eukaryota</taxon>
        <taxon>Fungi</taxon>
        <taxon>Fungi incertae sedis</taxon>
        <taxon>Chytridiomycota</taxon>
        <taxon>Chytridiomycota incertae sedis</taxon>
        <taxon>Chytridiomycetes</taxon>
        <taxon>Chytridiales</taxon>
        <taxon>Chytriomycetaceae</taxon>
        <taxon>Chytriomyces</taxon>
    </lineage>
</organism>
<dbReference type="InterPro" id="IPR019775">
    <property type="entry name" value="WD40_repeat_CS"/>
</dbReference>
<evidence type="ECO:0000313" key="6">
    <source>
        <dbReference type="EMBL" id="TPX75260.1"/>
    </source>
</evidence>
<accession>A0A507FHS1</accession>
<comment type="caution">
    <text evidence="6">The sequence shown here is derived from an EMBL/GenBank/DDBJ whole genome shotgun (WGS) entry which is preliminary data.</text>
</comment>
<dbReference type="GO" id="GO:0000109">
    <property type="term" value="C:nucleotide-excision repair complex"/>
    <property type="evidence" value="ECO:0007669"/>
    <property type="project" value="TreeGrafter"/>
</dbReference>
<dbReference type="InterPro" id="IPR015943">
    <property type="entry name" value="WD40/YVTN_repeat-like_dom_sf"/>
</dbReference>
<dbReference type="PRINTS" id="PR00320">
    <property type="entry name" value="GPROTEINBRPT"/>
</dbReference>
<reference evidence="6 7" key="1">
    <citation type="journal article" date="2019" name="Sci. Rep.">
        <title>Comparative genomics of chytrid fungi reveal insights into the obligate biotrophic and pathogenic lifestyle of Synchytrium endobioticum.</title>
        <authorList>
            <person name="van de Vossenberg B.T.L.H."/>
            <person name="Warris S."/>
            <person name="Nguyen H.D.T."/>
            <person name="van Gent-Pelzer M.P.E."/>
            <person name="Joly D.L."/>
            <person name="van de Geest H.C."/>
            <person name="Bonants P.J.M."/>
            <person name="Smith D.S."/>
            <person name="Levesque C.A."/>
            <person name="van der Lee T.A.J."/>
        </authorList>
    </citation>
    <scope>NUCLEOTIDE SEQUENCE [LARGE SCALE GENOMIC DNA]</scope>
    <source>
        <strain evidence="6 7">CBS 675.73</strain>
    </source>
</reference>
<dbReference type="Pfam" id="PF00400">
    <property type="entry name" value="WD40"/>
    <property type="match status" value="3"/>
</dbReference>
<proteinExistence type="predicted"/>
<feature type="repeat" description="WD" evidence="5">
    <location>
        <begin position="169"/>
        <end position="211"/>
    </location>
</feature>
<dbReference type="GO" id="GO:0043161">
    <property type="term" value="P:proteasome-mediated ubiquitin-dependent protein catabolic process"/>
    <property type="evidence" value="ECO:0007669"/>
    <property type="project" value="TreeGrafter"/>
</dbReference>
<feature type="repeat" description="WD" evidence="5">
    <location>
        <begin position="82"/>
        <end position="115"/>
    </location>
</feature>
<evidence type="ECO:0000256" key="2">
    <source>
        <dbReference type="ARBA" id="ARBA00022737"/>
    </source>
</evidence>
<dbReference type="InterPro" id="IPR042238">
    <property type="entry name" value="Rad28/ERCC8/Ckn1/ATCSA-1"/>
</dbReference>
<sequence length="412" mass="44721">MFPEMLAKTERERRLNKRWRSLSLDANMQVERAFSAAVTSICIDGTGAFLIAAGSDARINVFDLDNPHKNGRAKVIASADKNGGHKFSITGVNWYPNDTGMFTTSSTDKTIRVWDTNCMQSACTFNMREKVYIHCMSSIASTAALIAAGTESSYVRLCDLKTGDHVQMLQGHNGPVSGISWSKTNEFELATSSKDNTIRIWDIRKSNSTLACLRKPTPVVAAPAADTSSKKGKSAAPQFKKSASTLAKFSDVILGLTYTHFSTHLVSVNLIGTFDVWELEQGGSGGAKHVATHEIPNTNFGTDLNCIIPVVPELGSSQVGQEVVVIPSVGYGLRGIGMFDIQSGEAASVLRGHIGRNACAALRQNSQQLYSGGFDGEILQWSPMYMKESFEADESARNVSALEDSWSDNDRK</sequence>
<protein>
    <submittedName>
        <fullName evidence="6">Uncharacterized protein</fullName>
    </submittedName>
</protein>
<evidence type="ECO:0000256" key="5">
    <source>
        <dbReference type="PROSITE-ProRule" id="PRU00221"/>
    </source>
</evidence>
<dbReference type="SUPFAM" id="SSF50978">
    <property type="entry name" value="WD40 repeat-like"/>
    <property type="match status" value="1"/>
</dbReference>
<keyword evidence="1 5" id="KW-0853">WD repeat</keyword>
<dbReference type="PROSITE" id="PS00678">
    <property type="entry name" value="WD_REPEATS_1"/>
    <property type="match status" value="1"/>
</dbReference>
<evidence type="ECO:0000256" key="3">
    <source>
        <dbReference type="ARBA" id="ARBA00022763"/>
    </source>
</evidence>
<keyword evidence="7" id="KW-1185">Reference proteome</keyword>
<dbReference type="OrthoDB" id="361494at2759"/>